<reference evidence="1 2" key="1">
    <citation type="submission" date="2015-07" db="EMBL/GenBank/DDBJ databases">
        <title>Genome sequencing of Kibdelosporangium phytohabitans.</title>
        <authorList>
            <person name="Qin S."/>
            <person name="Xing K."/>
        </authorList>
    </citation>
    <scope>NUCLEOTIDE SEQUENCE [LARGE SCALE GENOMIC DNA]</scope>
    <source>
        <strain evidence="1 2">KLBMP1111</strain>
    </source>
</reference>
<keyword evidence="2" id="KW-1185">Reference proteome</keyword>
<name>A0A0N9I0J3_9PSEU</name>
<organism evidence="1 2">
    <name type="scientific">Kibdelosporangium phytohabitans</name>
    <dbReference type="NCBI Taxonomy" id="860235"/>
    <lineage>
        <taxon>Bacteria</taxon>
        <taxon>Bacillati</taxon>
        <taxon>Actinomycetota</taxon>
        <taxon>Actinomycetes</taxon>
        <taxon>Pseudonocardiales</taxon>
        <taxon>Pseudonocardiaceae</taxon>
        <taxon>Kibdelosporangium</taxon>
    </lineage>
</organism>
<dbReference type="Proteomes" id="UP000063699">
    <property type="component" value="Chromosome"/>
</dbReference>
<gene>
    <name evidence="1" type="ORF">AOZ06_36645</name>
</gene>
<proteinExistence type="predicted"/>
<dbReference type="STRING" id="860235.AOZ06_36645"/>
<dbReference type="AlphaFoldDB" id="A0A0N9I0J3"/>
<evidence type="ECO:0000313" key="2">
    <source>
        <dbReference type="Proteomes" id="UP000063699"/>
    </source>
</evidence>
<dbReference type="EMBL" id="CP012752">
    <property type="protein sequence ID" value="ALG11669.1"/>
    <property type="molecule type" value="Genomic_DNA"/>
</dbReference>
<protein>
    <submittedName>
        <fullName evidence="1">Uncharacterized protein</fullName>
    </submittedName>
</protein>
<evidence type="ECO:0000313" key="1">
    <source>
        <dbReference type="EMBL" id="ALG11669.1"/>
    </source>
</evidence>
<dbReference type="KEGG" id="kphy:AOZ06_36645"/>
<accession>A0A0N9I0J3</accession>
<sequence length="228" mass="24029">MPSDVRDRLRRRLWSELDRPKQPRRSHIRVPVVAATCVAAVLVAGSVVFAQNVSHAPDQMRAAMGVGSEPSPAEAQLDRCYAAALAVRAVPIRPQWKPVATSEVNGVTVTSARVAGKPLFCETTTTAVNVSDPDAVPANAGTTTTGVLFATANGTVAGVTDPRWRSFDLRVTVAPDNTVTAEPEVSDGLFVARLGVAVGPGVKVEAVHETAHTFGPIPPRLVRQENGS</sequence>